<dbReference type="InterPro" id="IPR006047">
    <property type="entry name" value="GH13_cat_dom"/>
</dbReference>
<evidence type="ECO:0000256" key="2">
    <source>
        <dbReference type="ARBA" id="ARBA00005199"/>
    </source>
</evidence>
<dbReference type="PANTHER" id="PTHR43651">
    <property type="entry name" value="1,4-ALPHA-GLUCAN-BRANCHING ENZYME"/>
    <property type="match status" value="1"/>
</dbReference>
<comment type="subcellular location">
    <subcellularLocation>
        <location evidence="1 15">Cytoplasm</location>
    </subcellularLocation>
</comment>
<evidence type="ECO:0000256" key="16">
    <source>
        <dbReference type="PIRSR" id="PIRSR006337-2"/>
    </source>
</evidence>
<dbReference type="CDD" id="cd11325">
    <property type="entry name" value="AmyAc_GTHase"/>
    <property type="match status" value="1"/>
</dbReference>
<evidence type="ECO:0000256" key="17">
    <source>
        <dbReference type="PIRSR" id="PIRSR006337-3"/>
    </source>
</evidence>
<comment type="catalytic activity">
    <reaction evidence="12 14">
        <text>hydrolysis of (1-&gt;4)-alpha-D-glucosidic linkage in 4-alpha-D-[(1-&gt;4)-alpha-D-glucanosyl]n trehalose to yield trehalose and (1-&gt;4)-alpha-D-glucan.</text>
        <dbReference type="EC" id="3.2.1.141"/>
    </reaction>
</comment>
<feature type="domain" description="Glycosyl hydrolase family 13 catalytic" evidence="19">
    <location>
        <begin position="130"/>
        <end position="476"/>
    </location>
</feature>
<feature type="active site" description="Nucleophile" evidence="15">
    <location>
        <position position="276"/>
    </location>
</feature>
<sequence>MTEPASLESPLSTVNVSATPDDTRPDFAVWAPRPARVRLWTRPVGGSAADPRVIDMVRAEDGWWEPDLPAGGELDYGYLLDDDPTPRPDPRTLRQPYGVHGVSRTYDPGAYDWADEAWTGRQLAGSVIYELHVGTFTPEGTLDAAIGRLDHLVDVGVDVVELMPVAAFNGPRGWGYDGVHWYCVHEPYGGPQAYQRFVDACHARGLAVMQDVVYNHWGPSGNYLPLFAPYLDEATDTPWGSPVNLDGPESDEVRRYVIDNARTWLRDFHVDGLRIDAVHALSDPGQALDILEELASEVDALSAFLGRPLALVAESDQNNPRLFVPREAGGYGLSGQWADDFHHAVVANLTGEVAGYYADFADPDALAYVLAHGFLHDGTFSTFRGRRHGRPLPPQTPGWRLVVCADNHDQIGNRAAGDRLRSRLDERGLALAAVLTLTSPFTPMIFMGEEWGASTPWAFFTSHPEEDLARAVTEGRRAEFARMDWDHGQIPDPQVPQTFEASVLDWSEPGRGPYAEQLELVRNLLLLRRSWPDLGDPRLERTQAYVAPQDEHLVVMERGERIIVAVNLGERTVDTGLAGELLLGTGEVSQGPDGVRLGSRSAVVLQRS</sequence>
<dbReference type="Gene3D" id="3.20.20.80">
    <property type="entry name" value="Glycosidases"/>
    <property type="match status" value="1"/>
</dbReference>
<evidence type="ECO:0000256" key="15">
    <source>
        <dbReference type="PIRSR" id="PIRSR006337-1"/>
    </source>
</evidence>
<evidence type="ECO:0000256" key="7">
    <source>
        <dbReference type="ARBA" id="ARBA00022801"/>
    </source>
</evidence>
<keyword evidence="9 14" id="KW-0326">Glycosidase</keyword>
<dbReference type="GO" id="GO:0005737">
    <property type="term" value="C:cytoplasm"/>
    <property type="evidence" value="ECO:0007669"/>
    <property type="project" value="UniProtKB-SubCell"/>
</dbReference>
<dbReference type="SUPFAM" id="SSF51445">
    <property type="entry name" value="(Trans)glycosidases"/>
    <property type="match status" value="1"/>
</dbReference>
<evidence type="ECO:0000313" key="20">
    <source>
        <dbReference type="EMBL" id="SDB98290.1"/>
    </source>
</evidence>
<evidence type="ECO:0000256" key="12">
    <source>
        <dbReference type="ARBA" id="ARBA00034013"/>
    </source>
</evidence>
<dbReference type="SMART" id="SM00642">
    <property type="entry name" value="Aamy"/>
    <property type="match status" value="1"/>
</dbReference>
<dbReference type="EC" id="3.2.1.141" evidence="4 13"/>
<keyword evidence="8" id="KW-0119">Carbohydrate metabolism</keyword>
<evidence type="ECO:0000256" key="8">
    <source>
        <dbReference type="ARBA" id="ARBA00023277"/>
    </source>
</evidence>
<reference evidence="20 21" key="1">
    <citation type="submission" date="2016-06" db="EMBL/GenBank/DDBJ databases">
        <authorList>
            <person name="Olsen C.W."/>
            <person name="Carey S."/>
            <person name="Hinshaw L."/>
            <person name="Karasin A.I."/>
        </authorList>
    </citation>
    <scope>NUCLEOTIDE SEQUENCE [LARGE SCALE GENOMIC DNA]</scope>
    <source>
        <strain evidence="20 21">LZ-22</strain>
    </source>
</reference>
<evidence type="ECO:0000256" key="11">
    <source>
        <dbReference type="ARBA" id="ARBA00033284"/>
    </source>
</evidence>
<dbReference type="InterPro" id="IPR013783">
    <property type="entry name" value="Ig-like_fold"/>
</dbReference>
<evidence type="ECO:0000256" key="5">
    <source>
        <dbReference type="ARBA" id="ARBA00015938"/>
    </source>
</evidence>
<evidence type="ECO:0000259" key="19">
    <source>
        <dbReference type="SMART" id="SM00642"/>
    </source>
</evidence>
<evidence type="ECO:0000313" key="21">
    <source>
        <dbReference type="Proteomes" id="UP000199086"/>
    </source>
</evidence>
<dbReference type="Gene3D" id="2.60.40.10">
    <property type="entry name" value="Immunoglobulins"/>
    <property type="match status" value="1"/>
</dbReference>
<dbReference type="InterPro" id="IPR012768">
    <property type="entry name" value="Trehalose_TreZ"/>
</dbReference>
<protein>
    <recommendedName>
        <fullName evidence="5 13">Malto-oligosyltrehalose trehalohydrolase</fullName>
        <shortName evidence="14">MTHase</shortName>
        <ecNumber evidence="4 13">3.2.1.141</ecNumber>
    </recommendedName>
    <alternativeName>
        <fullName evidence="11 14">4-alpha-D-((1-&gt;4)-alpha-D-glucano)trehalose trehalohydrolase</fullName>
    </alternativeName>
    <alternativeName>
        <fullName evidence="10 14">Maltooligosyl trehalose trehalohydrolase</fullName>
    </alternativeName>
</protein>
<evidence type="ECO:0000256" key="4">
    <source>
        <dbReference type="ARBA" id="ARBA00012268"/>
    </source>
</evidence>
<dbReference type="UniPathway" id="UPA00299"/>
<dbReference type="InterPro" id="IPR014756">
    <property type="entry name" value="Ig_E-set"/>
</dbReference>
<evidence type="ECO:0000256" key="1">
    <source>
        <dbReference type="ARBA" id="ARBA00004496"/>
    </source>
</evidence>
<comment type="similarity">
    <text evidence="3 14">Belongs to the glycosyl hydrolase 13 family.</text>
</comment>
<dbReference type="Proteomes" id="UP000199086">
    <property type="component" value="Unassembled WGS sequence"/>
</dbReference>
<dbReference type="SUPFAM" id="SSF81296">
    <property type="entry name" value="E set domains"/>
    <property type="match status" value="1"/>
</dbReference>
<dbReference type="GO" id="GO:0005992">
    <property type="term" value="P:trehalose biosynthetic process"/>
    <property type="evidence" value="ECO:0007669"/>
    <property type="project" value="UniProtKB-UniRule"/>
</dbReference>
<dbReference type="InterPro" id="IPR017853">
    <property type="entry name" value="GH"/>
</dbReference>
<dbReference type="PIRSF" id="PIRSF006337">
    <property type="entry name" value="Trehalose_TreZ"/>
    <property type="match status" value="1"/>
</dbReference>
<keyword evidence="21" id="KW-1185">Reference proteome</keyword>
<name>A0A1G6HVS2_9ACTN</name>
<feature type="binding site" evidence="16">
    <location>
        <begin position="408"/>
        <end position="413"/>
    </location>
    <ligand>
        <name>substrate</name>
    </ligand>
</feature>
<accession>A0A1G6HVS2</accession>
<evidence type="ECO:0000256" key="6">
    <source>
        <dbReference type="ARBA" id="ARBA00022490"/>
    </source>
</evidence>
<feature type="binding site" evidence="16">
    <location>
        <begin position="339"/>
        <end position="343"/>
    </location>
    <ligand>
        <name>substrate</name>
    </ligand>
</feature>
<keyword evidence="6" id="KW-0963">Cytoplasm</keyword>
<organism evidence="20 21">
    <name type="scientific">Raineyella antarctica</name>
    <dbReference type="NCBI Taxonomy" id="1577474"/>
    <lineage>
        <taxon>Bacteria</taxon>
        <taxon>Bacillati</taxon>
        <taxon>Actinomycetota</taxon>
        <taxon>Actinomycetes</taxon>
        <taxon>Propionibacteriales</taxon>
        <taxon>Propionibacteriaceae</taxon>
        <taxon>Raineyella</taxon>
    </lineage>
</organism>
<dbReference type="RefSeq" id="WP_245703242.1">
    <property type="nucleotide sequence ID" value="NZ_FMYF01000013.1"/>
</dbReference>
<feature type="compositionally biased region" description="Polar residues" evidence="18">
    <location>
        <begin position="9"/>
        <end position="20"/>
    </location>
</feature>
<dbReference type="Gene3D" id="1.10.10.760">
    <property type="entry name" value="E-set domains of sugar-utilizing enzymes"/>
    <property type="match status" value="1"/>
</dbReference>
<dbReference type="Pfam" id="PF00128">
    <property type="entry name" value="Alpha-amylase"/>
    <property type="match status" value="1"/>
</dbReference>
<feature type="active site" description="Proton donor" evidence="15">
    <location>
        <position position="314"/>
    </location>
</feature>
<evidence type="ECO:0000256" key="10">
    <source>
        <dbReference type="ARBA" id="ARBA00032057"/>
    </source>
</evidence>
<feature type="region of interest" description="Disordered" evidence="18">
    <location>
        <begin position="1"/>
        <end position="21"/>
    </location>
</feature>
<evidence type="ECO:0000256" key="14">
    <source>
        <dbReference type="PIRNR" id="PIRNR006337"/>
    </source>
</evidence>
<comment type="pathway">
    <text evidence="2 14">Glycan biosynthesis; trehalose biosynthesis.</text>
</comment>
<dbReference type="AlphaFoldDB" id="A0A1G6HVS2"/>
<feature type="binding site" evidence="16">
    <location>
        <begin position="274"/>
        <end position="279"/>
    </location>
    <ligand>
        <name>substrate</name>
    </ligand>
</feature>
<dbReference type="EMBL" id="FMYF01000013">
    <property type="protein sequence ID" value="SDB98290.1"/>
    <property type="molecule type" value="Genomic_DNA"/>
</dbReference>
<evidence type="ECO:0000256" key="13">
    <source>
        <dbReference type="NCBIfam" id="TIGR02402"/>
    </source>
</evidence>
<evidence type="ECO:0000256" key="9">
    <source>
        <dbReference type="ARBA" id="ARBA00023295"/>
    </source>
</evidence>
<dbReference type="STRING" id="1577474.GA0111570_1139"/>
<feature type="site" description="Transition state stabilizer" evidence="17">
    <location>
        <position position="409"/>
    </location>
</feature>
<evidence type="ECO:0000256" key="3">
    <source>
        <dbReference type="ARBA" id="ARBA00008061"/>
    </source>
</evidence>
<dbReference type="GO" id="GO:0033942">
    <property type="term" value="F:4-alpha-D-(1-&gt;4)-alpha-D-glucanotrehalose trehalohydrolase activity"/>
    <property type="evidence" value="ECO:0007669"/>
    <property type="project" value="UniProtKB-EC"/>
</dbReference>
<keyword evidence="7 14" id="KW-0378">Hydrolase</keyword>
<proteinExistence type="inferred from homology"/>
<evidence type="ECO:0000256" key="18">
    <source>
        <dbReference type="SAM" id="MobiDB-lite"/>
    </source>
</evidence>
<dbReference type="InterPro" id="IPR044901">
    <property type="entry name" value="Trehalose_TreZ_E-set_sf"/>
</dbReference>
<dbReference type="NCBIfam" id="TIGR02402">
    <property type="entry name" value="trehalose_TreZ"/>
    <property type="match status" value="1"/>
</dbReference>
<dbReference type="PANTHER" id="PTHR43651:SF11">
    <property type="entry name" value="MALTO-OLIGOSYLTREHALOSE TREHALOHYDROLASE"/>
    <property type="match status" value="1"/>
</dbReference>
<gene>
    <name evidence="20" type="ORF">GA0111570_1139</name>
</gene>